<proteinExistence type="predicted"/>
<feature type="compositionally biased region" description="Polar residues" evidence="6">
    <location>
        <begin position="140"/>
        <end position="154"/>
    </location>
</feature>
<dbReference type="PANTHER" id="PTHR37534:SF46">
    <property type="entry name" value="ZN(II)2CYS6 TRANSCRIPTION FACTOR (EUROFUNG)"/>
    <property type="match status" value="1"/>
</dbReference>
<dbReference type="Pfam" id="PF11951">
    <property type="entry name" value="Fungal_trans_2"/>
    <property type="match status" value="1"/>
</dbReference>
<dbReference type="RefSeq" id="XP_013310626.1">
    <property type="nucleotide sequence ID" value="XM_013455172.1"/>
</dbReference>
<feature type="region of interest" description="Disordered" evidence="6">
    <location>
        <begin position="127"/>
        <end position="154"/>
    </location>
</feature>
<dbReference type="GO" id="GO:0000981">
    <property type="term" value="F:DNA-binding transcription factor activity, RNA polymerase II-specific"/>
    <property type="evidence" value="ECO:0007669"/>
    <property type="project" value="InterPro"/>
</dbReference>
<evidence type="ECO:0000259" key="7">
    <source>
        <dbReference type="PROSITE" id="PS50048"/>
    </source>
</evidence>
<dbReference type="SMART" id="SM00066">
    <property type="entry name" value="GAL4"/>
    <property type="match status" value="1"/>
</dbReference>
<dbReference type="OrthoDB" id="3477330at2759"/>
<evidence type="ECO:0000256" key="6">
    <source>
        <dbReference type="SAM" id="MobiDB-lite"/>
    </source>
</evidence>
<evidence type="ECO:0000313" key="9">
    <source>
        <dbReference type="Proteomes" id="UP000054342"/>
    </source>
</evidence>
<keyword evidence="2" id="KW-0805">Transcription regulation</keyword>
<organism evidence="8 9">
    <name type="scientific">Exophiala xenobiotica</name>
    <dbReference type="NCBI Taxonomy" id="348802"/>
    <lineage>
        <taxon>Eukaryota</taxon>
        <taxon>Fungi</taxon>
        <taxon>Dikarya</taxon>
        <taxon>Ascomycota</taxon>
        <taxon>Pezizomycotina</taxon>
        <taxon>Eurotiomycetes</taxon>
        <taxon>Chaetothyriomycetidae</taxon>
        <taxon>Chaetothyriales</taxon>
        <taxon>Herpotrichiellaceae</taxon>
        <taxon>Exophiala</taxon>
    </lineage>
</organism>
<evidence type="ECO:0000256" key="2">
    <source>
        <dbReference type="ARBA" id="ARBA00023015"/>
    </source>
</evidence>
<dbReference type="GO" id="GO:0005634">
    <property type="term" value="C:nucleus"/>
    <property type="evidence" value="ECO:0007669"/>
    <property type="project" value="UniProtKB-SubCell"/>
</dbReference>
<dbReference type="PROSITE" id="PS00463">
    <property type="entry name" value="ZN2_CY6_FUNGAL_1"/>
    <property type="match status" value="1"/>
</dbReference>
<protein>
    <recommendedName>
        <fullName evidence="7">Zn(2)-C6 fungal-type domain-containing protein</fullName>
    </recommendedName>
</protein>
<evidence type="ECO:0000256" key="1">
    <source>
        <dbReference type="ARBA" id="ARBA00004123"/>
    </source>
</evidence>
<dbReference type="InterPro" id="IPR036864">
    <property type="entry name" value="Zn2-C6_fun-type_DNA-bd_sf"/>
</dbReference>
<reference evidence="8 9" key="1">
    <citation type="submission" date="2015-01" db="EMBL/GenBank/DDBJ databases">
        <title>The Genome Sequence of Exophiala xenobiotica CBS118157.</title>
        <authorList>
            <consortium name="The Broad Institute Genomics Platform"/>
            <person name="Cuomo C."/>
            <person name="de Hoog S."/>
            <person name="Gorbushina A."/>
            <person name="Stielow B."/>
            <person name="Teixiera M."/>
            <person name="Abouelleil A."/>
            <person name="Chapman S.B."/>
            <person name="Priest M."/>
            <person name="Young S.K."/>
            <person name="Wortman J."/>
            <person name="Nusbaum C."/>
            <person name="Birren B."/>
        </authorList>
    </citation>
    <scope>NUCLEOTIDE SEQUENCE [LARGE SCALE GENOMIC DNA]</scope>
    <source>
        <strain evidence="8 9">CBS 118157</strain>
    </source>
</reference>
<dbReference type="GO" id="GO:0008270">
    <property type="term" value="F:zinc ion binding"/>
    <property type="evidence" value="ECO:0007669"/>
    <property type="project" value="InterPro"/>
</dbReference>
<dbReference type="InterPro" id="IPR001138">
    <property type="entry name" value="Zn2Cys6_DnaBD"/>
</dbReference>
<evidence type="ECO:0000256" key="3">
    <source>
        <dbReference type="ARBA" id="ARBA00023125"/>
    </source>
</evidence>
<dbReference type="Pfam" id="PF00172">
    <property type="entry name" value="Zn_clus"/>
    <property type="match status" value="1"/>
</dbReference>
<name>A0A0D2CJR0_9EURO</name>
<dbReference type="GO" id="GO:0003677">
    <property type="term" value="F:DNA binding"/>
    <property type="evidence" value="ECO:0007669"/>
    <property type="project" value="UniProtKB-KW"/>
</dbReference>
<dbReference type="EMBL" id="KN847323">
    <property type="protein sequence ID" value="KIW50042.1"/>
    <property type="molecule type" value="Genomic_DNA"/>
</dbReference>
<dbReference type="PANTHER" id="PTHR37534">
    <property type="entry name" value="TRANSCRIPTIONAL ACTIVATOR PROTEIN UGA3"/>
    <property type="match status" value="1"/>
</dbReference>
<evidence type="ECO:0000256" key="5">
    <source>
        <dbReference type="ARBA" id="ARBA00023242"/>
    </source>
</evidence>
<dbReference type="PROSITE" id="PS50048">
    <property type="entry name" value="ZN2_CY6_FUNGAL_2"/>
    <property type="match status" value="1"/>
</dbReference>
<accession>A0A0D2CJR0</accession>
<feature type="domain" description="Zn(2)-C6 fungal-type" evidence="7">
    <location>
        <begin position="19"/>
        <end position="47"/>
    </location>
</feature>
<dbReference type="SUPFAM" id="SSF57701">
    <property type="entry name" value="Zn2/Cys6 DNA-binding domain"/>
    <property type="match status" value="1"/>
</dbReference>
<comment type="subcellular location">
    <subcellularLocation>
        <location evidence="1">Nucleus</location>
    </subcellularLocation>
</comment>
<keyword evidence="3" id="KW-0238">DNA-binding</keyword>
<dbReference type="Proteomes" id="UP000054342">
    <property type="component" value="Unassembled WGS sequence"/>
</dbReference>
<evidence type="ECO:0000256" key="4">
    <source>
        <dbReference type="ARBA" id="ARBA00023163"/>
    </source>
</evidence>
<dbReference type="AlphaFoldDB" id="A0A0D2CJR0"/>
<dbReference type="GeneID" id="25333573"/>
<gene>
    <name evidence="8" type="ORF">PV05_11665</name>
</gene>
<dbReference type="HOGENOM" id="CLU_009030_3_0_1"/>
<evidence type="ECO:0000313" key="8">
    <source>
        <dbReference type="EMBL" id="KIW50042.1"/>
    </source>
</evidence>
<dbReference type="Gene3D" id="4.10.240.10">
    <property type="entry name" value="Zn(2)-C6 fungal-type DNA-binding domain"/>
    <property type="match status" value="1"/>
</dbReference>
<dbReference type="InterPro" id="IPR021858">
    <property type="entry name" value="Fun_TF"/>
</dbReference>
<sequence>MTLSMSAAGPARAKKTFSGCWTCRQRHVRCDEGRPCCSRCKRGGFVCRGYGIRLVWIDPATNEWEQKIRRVVGEPTLYTDTSPSMQVDVPKALDRLEQVNACSIGPFSVFPLQDETQRNLDYIEDMDQHDHQSDQSPSSALTSHTANFDQEEGSATTLQQLIARRTSVDAGSTSVHRHLDLLPRPAEQRELIHHWVSFVSWHMVPVDGPDNPFRSVLTPMALEGLNTPSQESNGRVALLHALCATSAFSRGQFLIDDKLLTLAKKHYHLAILHLRHTLASLAGSELDAQRDSVIATITMFSVMDMITGRSSEWRTHVEGGASLLPVSEGSIWNGGKSSSMIYQCYLAVAALCNIDLPESIDVESGECKHYVLDAFFGLTRPIFQNIVKLNSLLKRTLVADVGPDVLDELENETRANPPDDVDFESLKDPRKRQLAYHHAFVFHYGSLIHFERTVRGTSPCALQDLVAQAIDHFEEIERLGADTVGCTLIWPPFVIACECLWADLQNRMLSWYKSKRRHGFMNLEISKDVAQEVWRRRGEGPGGFDIRWQDVLADLKIDFVLA</sequence>
<dbReference type="CDD" id="cd00067">
    <property type="entry name" value="GAL4"/>
    <property type="match status" value="1"/>
</dbReference>
<keyword evidence="4" id="KW-0804">Transcription</keyword>
<keyword evidence="9" id="KW-1185">Reference proteome</keyword>
<keyword evidence="5" id="KW-0539">Nucleus</keyword>